<protein>
    <submittedName>
        <fullName evidence="1">Uncharacterized protein</fullName>
    </submittedName>
</protein>
<dbReference type="Proteomes" id="UP000566819">
    <property type="component" value="Unassembled WGS sequence"/>
</dbReference>
<organism evidence="1 2">
    <name type="scientific">Cudoniella acicularis</name>
    <dbReference type="NCBI Taxonomy" id="354080"/>
    <lineage>
        <taxon>Eukaryota</taxon>
        <taxon>Fungi</taxon>
        <taxon>Dikarya</taxon>
        <taxon>Ascomycota</taxon>
        <taxon>Pezizomycotina</taxon>
        <taxon>Leotiomycetes</taxon>
        <taxon>Helotiales</taxon>
        <taxon>Tricladiaceae</taxon>
        <taxon>Cudoniella</taxon>
    </lineage>
</organism>
<proteinExistence type="predicted"/>
<reference evidence="1 2" key="1">
    <citation type="submission" date="2020-03" db="EMBL/GenBank/DDBJ databases">
        <title>Draft Genome Sequence of Cudoniella acicularis.</title>
        <authorList>
            <person name="Buettner E."/>
            <person name="Kellner H."/>
        </authorList>
    </citation>
    <scope>NUCLEOTIDE SEQUENCE [LARGE SCALE GENOMIC DNA]</scope>
    <source>
        <strain evidence="1 2">DSM 108380</strain>
    </source>
</reference>
<evidence type="ECO:0000313" key="1">
    <source>
        <dbReference type="EMBL" id="KAF4636145.1"/>
    </source>
</evidence>
<name>A0A8H4RW35_9HELO</name>
<accession>A0A8H4RW35</accession>
<comment type="caution">
    <text evidence="1">The sequence shown here is derived from an EMBL/GenBank/DDBJ whole genome shotgun (WGS) entry which is preliminary data.</text>
</comment>
<sequence>MLPWTIKHAGKGFAFGTDKFPESNGNPNEWLYTGTVDARDLRNALEKDGLDPNSHSSVASPRAHFEMTCSYKAIPIPGTGELPMEAS</sequence>
<dbReference type="EMBL" id="JAAMPI010000080">
    <property type="protein sequence ID" value="KAF4636145.1"/>
    <property type="molecule type" value="Genomic_DNA"/>
</dbReference>
<dbReference type="AlphaFoldDB" id="A0A8H4RW35"/>
<keyword evidence="2" id="KW-1185">Reference proteome</keyword>
<gene>
    <name evidence="1" type="ORF">G7Y89_g1940</name>
</gene>
<evidence type="ECO:0000313" key="2">
    <source>
        <dbReference type="Proteomes" id="UP000566819"/>
    </source>
</evidence>